<feature type="transmembrane region" description="Helical" evidence="2">
    <location>
        <begin position="271"/>
        <end position="296"/>
    </location>
</feature>
<organism evidence="3 4">
    <name type="scientific">Nesterenkonia lacusekhoensis</name>
    <dbReference type="NCBI Taxonomy" id="150832"/>
    <lineage>
        <taxon>Bacteria</taxon>
        <taxon>Bacillati</taxon>
        <taxon>Actinomycetota</taxon>
        <taxon>Actinomycetes</taxon>
        <taxon>Micrococcales</taxon>
        <taxon>Micrococcaceae</taxon>
        <taxon>Nesterenkonia</taxon>
    </lineage>
</organism>
<feature type="transmembrane region" description="Helical" evidence="2">
    <location>
        <begin position="316"/>
        <end position="334"/>
    </location>
</feature>
<dbReference type="EMBL" id="JAGINX010000001">
    <property type="protein sequence ID" value="MBP2318821.1"/>
    <property type="molecule type" value="Genomic_DNA"/>
</dbReference>
<feature type="region of interest" description="Disordered" evidence="1">
    <location>
        <begin position="527"/>
        <end position="567"/>
    </location>
</feature>
<name>A0ABS4T672_9MICC</name>
<keyword evidence="2" id="KW-1133">Transmembrane helix</keyword>
<feature type="transmembrane region" description="Helical" evidence="2">
    <location>
        <begin position="61"/>
        <end position="81"/>
    </location>
</feature>
<keyword evidence="4" id="KW-1185">Reference proteome</keyword>
<feature type="transmembrane region" description="Helical" evidence="2">
    <location>
        <begin position="93"/>
        <end position="117"/>
    </location>
</feature>
<gene>
    <name evidence="3" type="ORF">JOF45_001840</name>
</gene>
<protein>
    <recommendedName>
        <fullName evidence="5">Integral membrane protein</fullName>
    </recommendedName>
</protein>
<feature type="transmembrane region" description="Helical" evidence="2">
    <location>
        <begin position="137"/>
        <end position="157"/>
    </location>
</feature>
<feature type="transmembrane region" description="Helical" evidence="2">
    <location>
        <begin position="203"/>
        <end position="225"/>
    </location>
</feature>
<dbReference type="RefSeq" id="WP_210049255.1">
    <property type="nucleotide sequence ID" value="NZ_JAGINX010000001.1"/>
</dbReference>
<reference evidence="3 4" key="1">
    <citation type="submission" date="2021-03" db="EMBL/GenBank/DDBJ databases">
        <title>Sequencing the genomes of 1000 actinobacteria strains.</title>
        <authorList>
            <person name="Klenk H.-P."/>
        </authorList>
    </citation>
    <scope>NUCLEOTIDE SEQUENCE [LARGE SCALE GENOMIC DNA]</scope>
    <source>
        <strain evidence="3 4">DSM 12544</strain>
    </source>
</reference>
<feature type="transmembrane region" description="Helical" evidence="2">
    <location>
        <begin position="368"/>
        <end position="387"/>
    </location>
</feature>
<proteinExistence type="predicted"/>
<evidence type="ECO:0000313" key="4">
    <source>
        <dbReference type="Proteomes" id="UP001519331"/>
    </source>
</evidence>
<keyword evidence="2" id="KW-0472">Membrane</keyword>
<evidence type="ECO:0000256" key="1">
    <source>
        <dbReference type="SAM" id="MobiDB-lite"/>
    </source>
</evidence>
<comment type="caution">
    <text evidence="3">The sequence shown here is derived from an EMBL/GenBank/DDBJ whole genome shotgun (WGS) entry which is preliminary data.</text>
</comment>
<evidence type="ECO:0008006" key="5">
    <source>
        <dbReference type="Google" id="ProtNLM"/>
    </source>
</evidence>
<evidence type="ECO:0000313" key="3">
    <source>
        <dbReference type="EMBL" id="MBP2318821.1"/>
    </source>
</evidence>
<feature type="compositionally biased region" description="Low complexity" evidence="1">
    <location>
        <begin position="541"/>
        <end position="551"/>
    </location>
</feature>
<feature type="transmembrane region" description="Helical" evidence="2">
    <location>
        <begin position="237"/>
        <end position="259"/>
    </location>
</feature>
<evidence type="ECO:0000256" key="2">
    <source>
        <dbReference type="SAM" id="Phobius"/>
    </source>
</evidence>
<sequence length="588" mass="63700">MAMRELRIHGVGGSPGAELLGLDDPAETTLIRGDRSTQLIARREDPSVEGYLWGGLTSGSALQPLWVLLLPFTLVNVAGWAHGARIARWRWMLIRGVVHLAAGLLTSTYVLWTAIIAVDYLGYQALREADLPVGPAIGVPAGLVATLALVVVLLRVAEVGRRRFEARTPDGTAVPEEEAPAEWHPEEDLSSRSFFSHGRSMTWLLRWHAAVLGATGVVVLVVAGLRWGSTTLGLGEIFLVIGLLQILVIVLLAGLTWRGGGQPAGAPVPRALPAVAVTLVVALTNGVFSGLTLLAARAAGMGPGRWGQELALVESFVITVVLWVLLVIGWLLFWRARGRADELPEHVEDQLRRRTAAWRGMALGAHRAPVLLPGMVLVGVAVVWLSMRLRMLRRTVAIIWDVLTFWPRRFHPLAVRPYSSRAVLEFQAGIRHGIREDGGVVVSAYSQGSAIAYAALAPLPQEEVSRVCLLSIGAPTTTLYAQVFPAYFGELSLQRTHERLAAGTGGWRNLYRRTDPIGGPVLGAAEGHAEVDQEVPDPAEEAGSAPEGETPVPLETPREPWSDLAGHVDYRREQAYRDAVAEFRTRLG</sequence>
<feature type="compositionally biased region" description="Basic and acidic residues" evidence="1">
    <location>
        <begin position="556"/>
        <end position="567"/>
    </location>
</feature>
<dbReference type="Proteomes" id="UP001519331">
    <property type="component" value="Unassembled WGS sequence"/>
</dbReference>
<accession>A0ABS4T672</accession>
<keyword evidence="2" id="KW-0812">Transmembrane</keyword>